<feature type="non-terminal residue" evidence="1">
    <location>
        <position position="23"/>
    </location>
</feature>
<reference evidence="1" key="1">
    <citation type="submission" date="2018-05" db="EMBL/GenBank/DDBJ databases">
        <authorList>
            <person name="Lanie J.A."/>
            <person name="Ng W.-L."/>
            <person name="Kazmierczak K.M."/>
            <person name="Andrzejewski T.M."/>
            <person name="Davidsen T.M."/>
            <person name="Wayne K.J."/>
            <person name="Tettelin H."/>
            <person name="Glass J.I."/>
            <person name="Rusch D."/>
            <person name="Podicherti R."/>
            <person name="Tsui H.-C.T."/>
            <person name="Winkler M.E."/>
        </authorList>
    </citation>
    <scope>NUCLEOTIDE SEQUENCE</scope>
</reference>
<sequence length="23" mass="2649">MHPFVYIGLCESLGIDAYEFSEK</sequence>
<dbReference type="AlphaFoldDB" id="A0A382IHY9"/>
<organism evidence="1">
    <name type="scientific">marine metagenome</name>
    <dbReference type="NCBI Taxonomy" id="408172"/>
    <lineage>
        <taxon>unclassified sequences</taxon>
        <taxon>metagenomes</taxon>
        <taxon>ecological metagenomes</taxon>
    </lineage>
</organism>
<gene>
    <name evidence="1" type="ORF">METZ01_LOCUS252208</name>
</gene>
<proteinExistence type="predicted"/>
<protein>
    <submittedName>
        <fullName evidence="1">Uncharacterized protein</fullName>
    </submittedName>
</protein>
<dbReference type="EMBL" id="UINC01067569">
    <property type="protein sequence ID" value="SVB99354.1"/>
    <property type="molecule type" value="Genomic_DNA"/>
</dbReference>
<name>A0A382IHY9_9ZZZZ</name>
<evidence type="ECO:0000313" key="1">
    <source>
        <dbReference type="EMBL" id="SVB99354.1"/>
    </source>
</evidence>
<accession>A0A382IHY9</accession>